<feature type="region of interest" description="Disordered" evidence="1">
    <location>
        <begin position="249"/>
        <end position="269"/>
    </location>
</feature>
<feature type="compositionally biased region" description="Low complexity" evidence="1">
    <location>
        <begin position="258"/>
        <end position="269"/>
    </location>
</feature>
<dbReference type="GO" id="GO:0031625">
    <property type="term" value="F:ubiquitin protein ligase binding"/>
    <property type="evidence" value="ECO:0007669"/>
    <property type="project" value="TreeGrafter"/>
</dbReference>
<accession>G0UJT0</accession>
<organism evidence="3">
    <name type="scientific">Trypanosoma congolense (strain IL3000)</name>
    <dbReference type="NCBI Taxonomy" id="1068625"/>
    <lineage>
        <taxon>Eukaryota</taxon>
        <taxon>Discoba</taxon>
        <taxon>Euglenozoa</taxon>
        <taxon>Kinetoplastea</taxon>
        <taxon>Metakinetoplastina</taxon>
        <taxon>Trypanosomatida</taxon>
        <taxon>Trypanosomatidae</taxon>
        <taxon>Trypanosoma</taxon>
        <taxon>Nannomonas</taxon>
    </lineage>
</organism>
<dbReference type="GO" id="GO:0006511">
    <property type="term" value="P:ubiquitin-dependent protein catabolic process"/>
    <property type="evidence" value="ECO:0007669"/>
    <property type="project" value="InterPro"/>
</dbReference>
<dbReference type="PANTHER" id="PTHR12710">
    <property type="entry name" value="NUCLEAR PROTEIN LOCALIZATION 4"/>
    <property type="match status" value="1"/>
</dbReference>
<reference evidence="3" key="1">
    <citation type="journal article" date="2012" name="Proc. Natl. Acad. Sci. U.S.A.">
        <title>Antigenic diversity is generated by distinct evolutionary mechanisms in African trypanosome species.</title>
        <authorList>
            <person name="Jackson A.P."/>
            <person name="Berry A."/>
            <person name="Aslett M."/>
            <person name="Allison H.C."/>
            <person name="Burton P."/>
            <person name="Vavrova-Anderson J."/>
            <person name="Brown R."/>
            <person name="Browne H."/>
            <person name="Corton N."/>
            <person name="Hauser H."/>
            <person name="Gamble J."/>
            <person name="Gilderthorp R."/>
            <person name="Marcello L."/>
            <person name="McQuillan J."/>
            <person name="Otto T.D."/>
            <person name="Quail M.A."/>
            <person name="Sanders M.J."/>
            <person name="van Tonder A."/>
            <person name="Ginger M.L."/>
            <person name="Field M.C."/>
            <person name="Barry J.D."/>
            <person name="Hertz-Fowler C."/>
            <person name="Berriman M."/>
        </authorList>
    </citation>
    <scope>NUCLEOTIDE SEQUENCE</scope>
    <source>
        <strain evidence="3">IL3000</strain>
    </source>
</reference>
<dbReference type="GO" id="GO:0043130">
    <property type="term" value="F:ubiquitin binding"/>
    <property type="evidence" value="ECO:0007669"/>
    <property type="project" value="TreeGrafter"/>
</dbReference>
<dbReference type="VEuPathDB" id="TriTrypDB:TcIL3000_3_520"/>
<dbReference type="EMBL" id="HE575316">
    <property type="protein sequence ID" value="CCC89634.1"/>
    <property type="molecule type" value="Genomic_DNA"/>
</dbReference>
<dbReference type="GO" id="GO:0005634">
    <property type="term" value="C:nucleus"/>
    <property type="evidence" value="ECO:0007669"/>
    <property type="project" value="TreeGrafter"/>
</dbReference>
<name>G0UJT0_TRYCI</name>
<evidence type="ECO:0000256" key="1">
    <source>
        <dbReference type="SAM" id="MobiDB-lite"/>
    </source>
</evidence>
<sequence>MSYDKVLEELRLERQQRYKQLSEGERPRIVPCPDCGEPPHIKEICPATGIVHNREKRRIVGGAVVNSNMIRSSELMEAIDRSRVRWVQSRTRLVRTDVTSLNVFESFVRQCNWSLQRYGVLYGTYNATTFTIEVHAIYEPEQEGNTQTFTVLQDDRIATVDLVAKQLGLRRVGVVCTHGPRDTSEMALSARELLLCAREQSRFGDECVILTVSPNVTTGRTECQAWQASPQAVHLYSLGLLAENPVADVKDDNRGETSEAGTSGSTAAASGATGRFVYSSIPLEVAQEQRDASGHPQVVTKAPSHKGRNLLVYRLHRRAVISPVVRNSFVRISRPGMSPPTRENLRTYLEDPKRKGMKMLQRLADFHVLVFLACNIFSVDKEVKVIINAIRGECPEEDAAPHEATIRALIECSSSRGGRGLY</sequence>
<proteinExistence type="predicted"/>
<protein>
    <recommendedName>
        <fullName evidence="2">Nuclear pore localisation protein NPL4 C-terminal domain-containing protein</fullName>
    </recommendedName>
</protein>
<dbReference type="PANTHER" id="PTHR12710:SF0">
    <property type="entry name" value="NUCLEAR PROTEIN LOCALIZATION PROTEIN 4 HOMOLOG"/>
    <property type="match status" value="1"/>
</dbReference>
<dbReference type="InterPro" id="IPR007717">
    <property type="entry name" value="NPL4_C"/>
</dbReference>
<gene>
    <name evidence="3" type="ORF">TCIL3000_3_520</name>
</gene>
<evidence type="ECO:0000259" key="2">
    <source>
        <dbReference type="Pfam" id="PF05021"/>
    </source>
</evidence>
<dbReference type="Pfam" id="PF05021">
    <property type="entry name" value="NPL4"/>
    <property type="match status" value="1"/>
</dbReference>
<feature type="domain" description="Nuclear pore localisation protein NPL4 C-terminal" evidence="2">
    <location>
        <begin position="117"/>
        <end position="178"/>
    </location>
</feature>
<dbReference type="InterPro" id="IPR016563">
    <property type="entry name" value="Npl4"/>
</dbReference>
<dbReference type="Gene3D" id="3.40.140.10">
    <property type="entry name" value="Cytidine Deaminase, domain 2"/>
    <property type="match status" value="1"/>
</dbReference>
<dbReference type="AlphaFoldDB" id="G0UJT0"/>
<evidence type="ECO:0000313" key="3">
    <source>
        <dbReference type="EMBL" id="CCC89634.1"/>
    </source>
</evidence>